<reference evidence="2 3" key="1">
    <citation type="submission" date="2019-05" db="EMBL/GenBank/DDBJ databases">
        <title>Complete genome sequence of Izhakiella calystegiae KSNA2, an endophyte isolated from beach morning glory (Calystegia soldanella).</title>
        <authorList>
            <person name="Jiang L."/>
            <person name="Jeong J.C."/>
            <person name="Kim C.Y."/>
            <person name="Kim D.H."/>
            <person name="Kim S.W."/>
            <person name="Lee j."/>
        </authorList>
    </citation>
    <scope>NUCLEOTIDE SEQUENCE [LARGE SCALE GENOMIC DNA]</scope>
    <source>
        <strain evidence="2 3">KSNA2</strain>
    </source>
</reference>
<dbReference type="Pfam" id="PF03583">
    <property type="entry name" value="LIP"/>
    <property type="match status" value="1"/>
</dbReference>
<proteinExistence type="predicted"/>
<feature type="chain" id="PRO_5020522393" evidence="1">
    <location>
        <begin position="28"/>
        <end position="385"/>
    </location>
</feature>
<keyword evidence="1" id="KW-0732">Signal</keyword>
<protein>
    <submittedName>
        <fullName evidence="2">Alpha/beta fold hydrolase</fullName>
    </submittedName>
</protein>
<dbReference type="SUPFAM" id="SSF53474">
    <property type="entry name" value="alpha/beta-Hydrolases"/>
    <property type="match status" value="1"/>
</dbReference>
<keyword evidence="2" id="KW-0378">Hydrolase</keyword>
<dbReference type="GO" id="GO:0016042">
    <property type="term" value="P:lipid catabolic process"/>
    <property type="evidence" value="ECO:0007669"/>
    <property type="project" value="InterPro"/>
</dbReference>
<accession>A0A4P8YN17</accession>
<dbReference type="PIRSF" id="PIRSF029171">
    <property type="entry name" value="Esterase_LipA"/>
    <property type="match status" value="1"/>
</dbReference>
<dbReference type="Gene3D" id="3.40.50.1820">
    <property type="entry name" value="alpha/beta hydrolase"/>
    <property type="match status" value="1"/>
</dbReference>
<keyword evidence="3" id="KW-1185">Reference proteome</keyword>
<evidence type="ECO:0000313" key="2">
    <source>
        <dbReference type="EMBL" id="QCT21486.1"/>
    </source>
</evidence>
<dbReference type="EMBL" id="CP040428">
    <property type="protein sequence ID" value="QCT21486.1"/>
    <property type="molecule type" value="Genomic_DNA"/>
</dbReference>
<name>A0A4P8YN17_9ENTR</name>
<evidence type="ECO:0000313" key="3">
    <source>
        <dbReference type="Proteomes" id="UP000302163"/>
    </source>
</evidence>
<dbReference type="Proteomes" id="UP000302163">
    <property type="component" value="Chromosome"/>
</dbReference>
<dbReference type="PANTHER" id="PTHR34853:SF1">
    <property type="entry name" value="LIPASE 5"/>
    <property type="match status" value="1"/>
</dbReference>
<dbReference type="PANTHER" id="PTHR34853">
    <property type="match status" value="1"/>
</dbReference>
<dbReference type="RefSeq" id="WP_138097642.1">
    <property type="nucleotide sequence ID" value="NZ_CP040428.1"/>
</dbReference>
<dbReference type="GO" id="GO:0004806">
    <property type="term" value="F:triacylglycerol lipase activity"/>
    <property type="evidence" value="ECO:0007669"/>
    <property type="project" value="InterPro"/>
</dbReference>
<evidence type="ECO:0000256" key="1">
    <source>
        <dbReference type="SAM" id="SignalP"/>
    </source>
</evidence>
<dbReference type="OrthoDB" id="9955at2"/>
<dbReference type="InterPro" id="IPR005152">
    <property type="entry name" value="Lipase_secreted"/>
</dbReference>
<organism evidence="2 3">
    <name type="scientific">Jejubacter calystegiae</name>
    <dbReference type="NCBI Taxonomy" id="2579935"/>
    <lineage>
        <taxon>Bacteria</taxon>
        <taxon>Pseudomonadati</taxon>
        <taxon>Pseudomonadota</taxon>
        <taxon>Gammaproteobacteria</taxon>
        <taxon>Enterobacterales</taxon>
        <taxon>Enterobacteriaceae</taxon>
        <taxon>Jejubacter</taxon>
    </lineage>
</organism>
<dbReference type="InterPro" id="IPR029058">
    <property type="entry name" value="AB_hydrolase_fold"/>
</dbReference>
<feature type="signal peptide" evidence="1">
    <location>
        <begin position="1"/>
        <end position="27"/>
    </location>
</feature>
<dbReference type="AlphaFoldDB" id="A0A4P8YN17"/>
<gene>
    <name evidence="2" type="ORF">FEM41_18425</name>
</gene>
<dbReference type="KEGG" id="izh:FEM41_18425"/>
<sequence>MKPVVKKLLCWAVPVAALTIGVPLVQAAQQSEAQAAVQPPSVEKSVLPAEHGLTEAAEQYRLIYPSVSGVDGKTPRRDSAAVFIPRGPMPKGGWPVVVWAHGTVGVANDCAPSLNPRTVRDSQYLNTWLSLGFAIVAPDYAGLGSGGLHHYLNARAEAWSVLDGVRAALKNFPLRNQLVLVGQSQGAHAAFASAGWQPKYAPELNIRMTVLTGTPYFDSETTVAQLFGINDKATPQVGDPKIPYVFYIYLAAAESLPKLKPSTYFQPAALPVLGEANKLCITPLTEKVMKEKLNAANSLKPGIQSLLEASTEAMHYPTLSIDSPVFIGIGGADINVPTVMQQRFAHAVRLAGTMVEVHEYPGLDHSGTVNPSLRDSVPFVLKHLK</sequence>